<proteinExistence type="predicted"/>
<sequence>MDLGRLYLTVHPSSKYLGRRILVASSSFVGYGGDAFASQQQVMRGNAVHDETSAHVSENEGENRPIPKVQQPRRRRKTYQSSMAISPDAETDSKALEPYERAGASQVQPVTDHQVSRSQRAAGQQLARQEDEDNQQIQMHDKGDDSGLKLRLELNLEIELELKAQIHGDLTLALLS</sequence>
<organism evidence="2 3">
    <name type="scientific">Talaromyces atroroseus</name>
    <dbReference type="NCBI Taxonomy" id="1441469"/>
    <lineage>
        <taxon>Eukaryota</taxon>
        <taxon>Fungi</taxon>
        <taxon>Dikarya</taxon>
        <taxon>Ascomycota</taxon>
        <taxon>Pezizomycotina</taxon>
        <taxon>Eurotiomycetes</taxon>
        <taxon>Eurotiomycetidae</taxon>
        <taxon>Eurotiales</taxon>
        <taxon>Trichocomaceae</taxon>
        <taxon>Talaromyces</taxon>
        <taxon>Talaromyces sect. Trachyspermi</taxon>
    </lineage>
</organism>
<dbReference type="GeneID" id="31001956"/>
<dbReference type="EMBL" id="LFMY01000003">
    <property type="protein sequence ID" value="OKL62246.1"/>
    <property type="molecule type" value="Genomic_DNA"/>
</dbReference>
<gene>
    <name evidence="2" type="ORF">UA08_02201</name>
</gene>
<feature type="region of interest" description="Disordered" evidence="1">
    <location>
        <begin position="48"/>
        <end position="144"/>
    </location>
</feature>
<evidence type="ECO:0000313" key="2">
    <source>
        <dbReference type="EMBL" id="OKL62246.1"/>
    </source>
</evidence>
<reference evidence="2 3" key="1">
    <citation type="submission" date="2015-06" db="EMBL/GenBank/DDBJ databases">
        <title>Talaromyces atroroseus IBT 11181 draft genome.</title>
        <authorList>
            <person name="Rasmussen K.B."/>
            <person name="Rasmussen S."/>
            <person name="Petersen B."/>
            <person name="Sicheritz-Ponten T."/>
            <person name="Mortensen U.H."/>
            <person name="Thrane U."/>
        </authorList>
    </citation>
    <scope>NUCLEOTIDE SEQUENCE [LARGE SCALE GENOMIC DNA]</scope>
    <source>
        <strain evidence="2 3">IBT 11181</strain>
    </source>
</reference>
<dbReference type="AlphaFoldDB" id="A0A225B4P6"/>
<feature type="compositionally biased region" description="Polar residues" evidence="1">
    <location>
        <begin position="105"/>
        <end position="122"/>
    </location>
</feature>
<comment type="caution">
    <text evidence="2">The sequence shown here is derived from an EMBL/GenBank/DDBJ whole genome shotgun (WGS) entry which is preliminary data.</text>
</comment>
<evidence type="ECO:0000313" key="3">
    <source>
        <dbReference type="Proteomes" id="UP000214365"/>
    </source>
</evidence>
<feature type="compositionally biased region" description="Basic and acidic residues" evidence="1">
    <location>
        <begin position="91"/>
        <end position="100"/>
    </location>
</feature>
<dbReference type="RefSeq" id="XP_020122367.1">
    <property type="nucleotide sequence ID" value="XM_020264937.1"/>
</dbReference>
<dbReference type="Proteomes" id="UP000214365">
    <property type="component" value="Unassembled WGS sequence"/>
</dbReference>
<accession>A0A225B4P6</accession>
<dbReference type="PANTHER" id="PTHR35587:SF3">
    <property type="entry name" value="EXPRESSED PROTEIN"/>
    <property type="match status" value="1"/>
</dbReference>
<dbReference type="PANTHER" id="PTHR35587">
    <property type="entry name" value="EXPRESSED PROTEIN"/>
    <property type="match status" value="1"/>
</dbReference>
<feature type="compositionally biased region" description="Basic and acidic residues" evidence="1">
    <location>
        <begin position="48"/>
        <end position="65"/>
    </location>
</feature>
<keyword evidence="3" id="KW-1185">Reference proteome</keyword>
<evidence type="ECO:0000256" key="1">
    <source>
        <dbReference type="SAM" id="MobiDB-lite"/>
    </source>
</evidence>
<dbReference type="STRING" id="1441469.A0A225B4P6"/>
<protein>
    <submittedName>
        <fullName evidence="2">Uncharacterized protein</fullName>
    </submittedName>
</protein>
<name>A0A225B4P6_TALAT</name>